<feature type="compositionally biased region" description="Polar residues" evidence="1">
    <location>
        <begin position="123"/>
        <end position="133"/>
    </location>
</feature>
<organism evidence="3 4">
    <name type="scientific">Mycena rosella</name>
    <name type="common">Pink bonnet</name>
    <name type="synonym">Agaricus rosellus</name>
    <dbReference type="NCBI Taxonomy" id="1033263"/>
    <lineage>
        <taxon>Eukaryota</taxon>
        <taxon>Fungi</taxon>
        <taxon>Dikarya</taxon>
        <taxon>Basidiomycota</taxon>
        <taxon>Agaricomycotina</taxon>
        <taxon>Agaricomycetes</taxon>
        <taxon>Agaricomycetidae</taxon>
        <taxon>Agaricales</taxon>
        <taxon>Marasmiineae</taxon>
        <taxon>Mycenaceae</taxon>
        <taxon>Mycena</taxon>
    </lineage>
</organism>
<dbReference type="Pfam" id="PF20411">
    <property type="entry name" value="DUF6697"/>
    <property type="match status" value="1"/>
</dbReference>
<protein>
    <recommendedName>
        <fullName evidence="2">DUF6697 domain-containing protein</fullName>
    </recommendedName>
</protein>
<dbReference type="Proteomes" id="UP001221757">
    <property type="component" value="Unassembled WGS sequence"/>
</dbReference>
<name>A0AAD7CW39_MYCRO</name>
<dbReference type="InterPro" id="IPR046520">
    <property type="entry name" value="DUF6697"/>
</dbReference>
<evidence type="ECO:0000259" key="2">
    <source>
        <dbReference type="Pfam" id="PF20411"/>
    </source>
</evidence>
<keyword evidence="4" id="KW-1185">Reference proteome</keyword>
<accession>A0AAD7CW39</accession>
<sequence length="505" mass="55852">MISSISLPDIKKDGEGQEWLGVKMEEEKKPMEAVESSQLTHETKSEITKMEIDDSAPSDSLVNGVGRDLKPLVSGPENKRGVKEELEPVVIKADTAARLSSSSEHCSPNEERARAHTTARATSNISKLENTQNPVPPPAFPSTSPTQDHDFGPSENSTVSSITKENATTAIKWEPVDVILNQDSPSISEQPSLKRHRMLIDAVVLPKLASVWIERKNNNRKIEQYRNPAVKKPKEIRFNLDTVRERLELIGLDLFPIDLEQEVLDVTMRRDFIAQHYGGNHQARFISGFLVIPANNLVLKLGKSHFLYPSLENNPECPERPGAPGLLFNVYYPVRNLDDEGAEDLQEGPGVGYEAPNRTGRYTLIVRLGPPYLVLSRRVRNRTSSTTNEPRMDAAKTQGRQPTKKEAKAAAETEAAAEEAAKSAAKARGEKYIPTVATPEEIGGALARGEMIVAVSTLNGILSQEAILCHSKTRGETGSWIDEFEEQDENPVEICVEWQEAEVGR</sequence>
<proteinExistence type="predicted"/>
<evidence type="ECO:0000256" key="1">
    <source>
        <dbReference type="SAM" id="MobiDB-lite"/>
    </source>
</evidence>
<feature type="domain" description="DUF6697" evidence="2">
    <location>
        <begin position="268"/>
        <end position="458"/>
    </location>
</feature>
<gene>
    <name evidence="3" type="ORF">B0H17DRAFT_1251998</name>
</gene>
<evidence type="ECO:0000313" key="3">
    <source>
        <dbReference type="EMBL" id="KAJ7667070.1"/>
    </source>
</evidence>
<feature type="region of interest" description="Disordered" evidence="1">
    <location>
        <begin position="380"/>
        <end position="409"/>
    </location>
</feature>
<feature type="compositionally biased region" description="Basic and acidic residues" evidence="1">
    <location>
        <begin position="41"/>
        <end position="52"/>
    </location>
</feature>
<dbReference type="EMBL" id="JARKIE010000206">
    <property type="protein sequence ID" value="KAJ7667070.1"/>
    <property type="molecule type" value="Genomic_DNA"/>
</dbReference>
<reference evidence="3" key="1">
    <citation type="submission" date="2023-03" db="EMBL/GenBank/DDBJ databases">
        <title>Massive genome expansion in bonnet fungi (Mycena s.s.) driven by repeated elements and novel gene families across ecological guilds.</title>
        <authorList>
            <consortium name="Lawrence Berkeley National Laboratory"/>
            <person name="Harder C.B."/>
            <person name="Miyauchi S."/>
            <person name="Viragh M."/>
            <person name="Kuo A."/>
            <person name="Thoen E."/>
            <person name="Andreopoulos B."/>
            <person name="Lu D."/>
            <person name="Skrede I."/>
            <person name="Drula E."/>
            <person name="Henrissat B."/>
            <person name="Morin E."/>
            <person name="Kohler A."/>
            <person name="Barry K."/>
            <person name="LaButti K."/>
            <person name="Morin E."/>
            <person name="Salamov A."/>
            <person name="Lipzen A."/>
            <person name="Mereny Z."/>
            <person name="Hegedus B."/>
            <person name="Baldrian P."/>
            <person name="Stursova M."/>
            <person name="Weitz H."/>
            <person name="Taylor A."/>
            <person name="Grigoriev I.V."/>
            <person name="Nagy L.G."/>
            <person name="Martin F."/>
            <person name="Kauserud H."/>
        </authorList>
    </citation>
    <scope>NUCLEOTIDE SEQUENCE</scope>
    <source>
        <strain evidence="3">CBHHK067</strain>
    </source>
</reference>
<feature type="compositionally biased region" description="Basic and acidic residues" evidence="1">
    <location>
        <begin position="77"/>
        <end position="86"/>
    </location>
</feature>
<dbReference type="AlphaFoldDB" id="A0AAD7CW39"/>
<feature type="region of interest" description="Disordered" evidence="1">
    <location>
        <begin position="27"/>
        <end position="161"/>
    </location>
</feature>
<evidence type="ECO:0000313" key="4">
    <source>
        <dbReference type="Proteomes" id="UP001221757"/>
    </source>
</evidence>
<comment type="caution">
    <text evidence="3">The sequence shown here is derived from an EMBL/GenBank/DDBJ whole genome shotgun (WGS) entry which is preliminary data.</text>
</comment>